<dbReference type="InterPro" id="IPR012645">
    <property type="entry name" value="CHP02301"/>
</dbReference>
<evidence type="ECO:0000313" key="3">
    <source>
        <dbReference type="Proteomes" id="UP000563524"/>
    </source>
</evidence>
<dbReference type="RefSeq" id="WP_183816305.1">
    <property type="nucleotide sequence ID" value="NZ_JACHOB010000001.1"/>
</dbReference>
<dbReference type="NCBIfam" id="TIGR02301">
    <property type="entry name" value="TIGR02301 family protein"/>
    <property type="match status" value="1"/>
</dbReference>
<dbReference type="EMBL" id="JACHOB010000001">
    <property type="protein sequence ID" value="MBB4658461.1"/>
    <property type="molecule type" value="Genomic_DNA"/>
</dbReference>
<reference evidence="2 3" key="1">
    <citation type="submission" date="2020-08" db="EMBL/GenBank/DDBJ databases">
        <title>Genomic Encyclopedia of Type Strains, Phase IV (KMG-IV): sequencing the most valuable type-strain genomes for metagenomic binning, comparative biology and taxonomic classification.</title>
        <authorList>
            <person name="Goeker M."/>
        </authorList>
    </citation>
    <scope>NUCLEOTIDE SEQUENCE [LARGE SCALE GENOMIC DNA]</scope>
    <source>
        <strain evidence="2 3">DSM 102850</strain>
    </source>
</reference>
<accession>A0A840I2F1</accession>
<gene>
    <name evidence="2" type="ORF">GGQ59_000961</name>
</gene>
<dbReference type="Proteomes" id="UP000563524">
    <property type="component" value="Unassembled WGS sequence"/>
</dbReference>
<protein>
    <submittedName>
        <fullName evidence="2">Uncharacterized protein (TIGR02301 family)</fullName>
    </submittedName>
</protein>
<evidence type="ECO:0000313" key="2">
    <source>
        <dbReference type="EMBL" id="MBB4658461.1"/>
    </source>
</evidence>
<dbReference type="AlphaFoldDB" id="A0A840I2F1"/>
<feature type="chain" id="PRO_5032833581" evidence="1">
    <location>
        <begin position="18"/>
        <end position="127"/>
    </location>
</feature>
<keyword evidence="1" id="KW-0732">Signal</keyword>
<comment type="caution">
    <text evidence="2">The sequence shown here is derived from an EMBL/GenBank/DDBJ whole genome shotgun (WGS) entry which is preliminary data.</text>
</comment>
<sequence length="127" mass="13649">MKALLAALLFGLVPAPAGGRVPEAEEAFAARQADLVSLAGSLGTLHRLRQLCDEGEDPDLFRTRLMALIPLEVPVAATRAEMIAAFNAAYREASQEHAICGPEAEALYAEEGERALAVTERLYAPFR</sequence>
<keyword evidence="3" id="KW-1185">Reference proteome</keyword>
<proteinExistence type="predicted"/>
<name>A0A840I2F1_9PROT</name>
<organism evidence="2 3">
    <name type="scientific">Parvularcula dongshanensis</name>
    <dbReference type="NCBI Taxonomy" id="1173995"/>
    <lineage>
        <taxon>Bacteria</taxon>
        <taxon>Pseudomonadati</taxon>
        <taxon>Pseudomonadota</taxon>
        <taxon>Alphaproteobacteria</taxon>
        <taxon>Parvularculales</taxon>
        <taxon>Parvularculaceae</taxon>
        <taxon>Parvularcula</taxon>
    </lineage>
</organism>
<evidence type="ECO:0000256" key="1">
    <source>
        <dbReference type="SAM" id="SignalP"/>
    </source>
</evidence>
<feature type="signal peptide" evidence="1">
    <location>
        <begin position="1"/>
        <end position="17"/>
    </location>
</feature>
<dbReference type="Pfam" id="PF09539">
    <property type="entry name" value="DUF2385"/>
    <property type="match status" value="1"/>
</dbReference>